<reference evidence="4 5" key="1">
    <citation type="submission" date="2016-10" db="EMBL/GenBank/DDBJ databases">
        <authorList>
            <person name="de Groot N.N."/>
        </authorList>
    </citation>
    <scope>NUCLEOTIDE SEQUENCE [LARGE SCALE GENOMIC DNA]</scope>
    <source>
        <strain evidence="4 5">CPCC 202699</strain>
    </source>
</reference>
<evidence type="ECO:0000259" key="3">
    <source>
        <dbReference type="PROSITE" id="PS50222"/>
    </source>
</evidence>
<dbReference type="RefSeq" id="WP_091291419.1">
    <property type="nucleotide sequence ID" value="NZ_FNON01000004.1"/>
</dbReference>
<evidence type="ECO:0000313" key="5">
    <source>
        <dbReference type="Proteomes" id="UP000199515"/>
    </source>
</evidence>
<organism evidence="4 5">
    <name type="scientific">Amycolatopsis xylanica</name>
    <dbReference type="NCBI Taxonomy" id="589385"/>
    <lineage>
        <taxon>Bacteria</taxon>
        <taxon>Bacillati</taxon>
        <taxon>Actinomycetota</taxon>
        <taxon>Actinomycetes</taxon>
        <taxon>Pseudonocardiales</taxon>
        <taxon>Pseudonocardiaceae</taxon>
        <taxon>Amycolatopsis</taxon>
    </lineage>
</organism>
<dbReference type="GO" id="GO:0043226">
    <property type="term" value="C:organelle"/>
    <property type="evidence" value="ECO:0007669"/>
    <property type="project" value="UniProtKB-ARBA"/>
</dbReference>
<dbReference type="AlphaFoldDB" id="A0A1H3H492"/>
<dbReference type="STRING" id="589385.SAMN05421504_104516"/>
<dbReference type="InterPro" id="IPR018247">
    <property type="entry name" value="EF_Hand_1_Ca_BS"/>
</dbReference>
<dbReference type="PROSITE" id="PS50222">
    <property type="entry name" value="EF_HAND_2"/>
    <property type="match status" value="3"/>
</dbReference>
<protein>
    <submittedName>
        <fullName evidence="4">Calmodulin</fullName>
    </submittedName>
</protein>
<dbReference type="SUPFAM" id="SSF47473">
    <property type="entry name" value="EF-hand"/>
    <property type="match status" value="1"/>
</dbReference>
<dbReference type="Pfam" id="PF13499">
    <property type="entry name" value="EF-hand_7"/>
    <property type="match status" value="2"/>
</dbReference>
<keyword evidence="1" id="KW-0677">Repeat</keyword>
<dbReference type="InterPro" id="IPR002048">
    <property type="entry name" value="EF_hand_dom"/>
</dbReference>
<feature type="domain" description="EF-hand" evidence="3">
    <location>
        <begin position="6"/>
        <end position="41"/>
    </location>
</feature>
<dbReference type="PANTHER" id="PTHR23050">
    <property type="entry name" value="CALCIUM BINDING PROTEIN"/>
    <property type="match status" value="1"/>
</dbReference>
<dbReference type="EMBL" id="FNON01000004">
    <property type="protein sequence ID" value="SDY10403.1"/>
    <property type="molecule type" value="Genomic_DNA"/>
</dbReference>
<evidence type="ECO:0000313" key="4">
    <source>
        <dbReference type="EMBL" id="SDY10403.1"/>
    </source>
</evidence>
<name>A0A1H3H492_9PSEU</name>
<dbReference type="GO" id="GO:0005509">
    <property type="term" value="F:calcium ion binding"/>
    <property type="evidence" value="ECO:0007669"/>
    <property type="project" value="InterPro"/>
</dbReference>
<sequence>MEIGSAEWSAYKEAFDKFDVNRDGTIDVGELGRFLESGGTKLGDDELRRVLSKLDRDGNGRIDLDEFIAFARPMMQVHQETFRRLDRDNSGFITGAELSLSGLPRHQVDQLLRIADRNGDGRISFNEFVRAML</sequence>
<gene>
    <name evidence="4" type="ORF">SAMN05421504_104516</name>
</gene>
<dbReference type="OrthoDB" id="7356823at2"/>
<dbReference type="Gene3D" id="1.10.238.10">
    <property type="entry name" value="EF-hand"/>
    <property type="match status" value="2"/>
</dbReference>
<evidence type="ECO:0000256" key="2">
    <source>
        <dbReference type="ARBA" id="ARBA00022837"/>
    </source>
</evidence>
<keyword evidence="2" id="KW-0106">Calcium</keyword>
<keyword evidence="5" id="KW-1185">Reference proteome</keyword>
<dbReference type="PROSITE" id="PS00018">
    <property type="entry name" value="EF_HAND_1"/>
    <property type="match status" value="3"/>
</dbReference>
<feature type="domain" description="EF-hand" evidence="3">
    <location>
        <begin position="103"/>
        <end position="133"/>
    </location>
</feature>
<dbReference type="FunFam" id="1.10.238.10:FF:000178">
    <property type="entry name" value="Calmodulin-2 A"/>
    <property type="match status" value="1"/>
</dbReference>
<accession>A0A1H3H492</accession>
<proteinExistence type="predicted"/>
<feature type="domain" description="EF-hand" evidence="3">
    <location>
        <begin position="42"/>
        <end position="77"/>
    </location>
</feature>
<dbReference type="Proteomes" id="UP000199515">
    <property type="component" value="Unassembled WGS sequence"/>
</dbReference>
<dbReference type="SMART" id="SM00054">
    <property type="entry name" value="EFh"/>
    <property type="match status" value="4"/>
</dbReference>
<evidence type="ECO:0000256" key="1">
    <source>
        <dbReference type="ARBA" id="ARBA00022737"/>
    </source>
</evidence>
<dbReference type="InterPro" id="IPR011992">
    <property type="entry name" value="EF-hand-dom_pair"/>
</dbReference>
<dbReference type="InterPro" id="IPR050145">
    <property type="entry name" value="Centrin_CML-like"/>
</dbReference>